<dbReference type="InterPro" id="IPR032675">
    <property type="entry name" value="LRR_dom_sf"/>
</dbReference>
<feature type="compositionally biased region" description="Basic and acidic residues" evidence="10">
    <location>
        <begin position="721"/>
        <end position="740"/>
    </location>
</feature>
<evidence type="ECO:0000313" key="12">
    <source>
        <dbReference type="Proteomes" id="UP001516400"/>
    </source>
</evidence>
<dbReference type="PANTHER" id="PTHR45973:SF9">
    <property type="entry name" value="LEUCINE-RICH REPEAT-CONTAINING PROTEIN 46"/>
    <property type="match status" value="1"/>
</dbReference>
<feature type="compositionally biased region" description="Acidic residues" evidence="10">
    <location>
        <begin position="755"/>
        <end position="772"/>
    </location>
</feature>
<dbReference type="Proteomes" id="UP001516400">
    <property type="component" value="Unassembled WGS sequence"/>
</dbReference>
<evidence type="ECO:0000256" key="7">
    <source>
        <dbReference type="ARBA" id="ARBA00023273"/>
    </source>
</evidence>
<feature type="coiled-coil region" evidence="9">
    <location>
        <begin position="415"/>
        <end position="442"/>
    </location>
</feature>
<evidence type="ECO:0000256" key="4">
    <source>
        <dbReference type="ARBA" id="ARBA00022614"/>
    </source>
</evidence>
<dbReference type="InterPro" id="IPR001611">
    <property type="entry name" value="Leu-rich_rpt"/>
</dbReference>
<gene>
    <name evidence="11" type="ORF">HHI36_021736</name>
</gene>
<comment type="similarity">
    <text evidence="3">Belongs to the DNAAF1 family.</text>
</comment>
<evidence type="ECO:0000256" key="5">
    <source>
        <dbReference type="ARBA" id="ARBA00022737"/>
    </source>
</evidence>
<feature type="compositionally biased region" description="Low complexity" evidence="10">
    <location>
        <begin position="283"/>
        <end position="293"/>
    </location>
</feature>
<evidence type="ECO:0000256" key="8">
    <source>
        <dbReference type="ARBA" id="ARBA00024433"/>
    </source>
</evidence>
<dbReference type="InterPro" id="IPR050576">
    <property type="entry name" value="Cilia_flagella_integrity"/>
</dbReference>
<keyword evidence="4" id="KW-0433">Leucine-rich repeat</keyword>
<feature type="region of interest" description="Disordered" evidence="10">
    <location>
        <begin position="1049"/>
        <end position="1113"/>
    </location>
</feature>
<protein>
    <recommendedName>
        <fullName evidence="8">Dynein axonemal assembly factor 1 homolog</fullName>
    </recommendedName>
</protein>
<evidence type="ECO:0000256" key="3">
    <source>
        <dbReference type="ARBA" id="ARBA00006453"/>
    </source>
</evidence>
<dbReference type="FunFam" id="3.80.10.10:FF:000166">
    <property type="entry name" value="Dynein assembly factor 1, axonemal"/>
    <property type="match status" value="1"/>
</dbReference>
<feature type="region of interest" description="Disordered" evidence="10">
    <location>
        <begin position="1307"/>
        <end position="1335"/>
    </location>
</feature>
<dbReference type="Gene3D" id="3.80.10.10">
    <property type="entry name" value="Ribonuclease Inhibitor"/>
    <property type="match status" value="2"/>
</dbReference>
<organism evidence="11 12">
    <name type="scientific">Cryptolaemus montrouzieri</name>
    <dbReference type="NCBI Taxonomy" id="559131"/>
    <lineage>
        <taxon>Eukaryota</taxon>
        <taxon>Metazoa</taxon>
        <taxon>Ecdysozoa</taxon>
        <taxon>Arthropoda</taxon>
        <taxon>Hexapoda</taxon>
        <taxon>Insecta</taxon>
        <taxon>Pterygota</taxon>
        <taxon>Neoptera</taxon>
        <taxon>Endopterygota</taxon>
        <taxon>Coleoptera</taxon>
        <taxon>Polyphaga</taxon>
        <taxon>Cucujiformia</taxon>
        <taxon>Coccinelloidea</taxon>
        <taxon>Coccinellidae</taxon>
        <taxon>Scymninae</taxon>
        <taxon>Scymnini</taxon>
        <taxon>Cryptolaemus</taxon>
    </lineage>
</organism>
<keyword evidence="7" id="KW-0966">Cell projection</keyword>
<feature type="coiled-coil region" evidence="9">
    <location>
        <begin position="926"/>
        <end position="953"/>
    </location>
</feature>
<feature type="compositionally biased region" description="Low complexity" evidence="10">
    <location>
        <begin position="1096"/>
        <end position="1107"/>
    </location>
</feature>
<keyword evidence="9" id="KW-0175">Coiled coil</keyword>
<feature type="region of interest" description="Disordered" evidence="10">
    <location>
        <begin position="687"/>
        <end position="802"/>
    </location>
</feature>
<dbReference type="SUPFAM" id="SSF52075">
    <property type="entry name" value="Outer arm dynein light chain 1"/>
    <property type="match status" value="1"/>
</dbReference>
<dbReference type="SMART" id="SM00365">
    <property type="entry name" value="LRR_SD22"/>
    <property type="match status" value="3"/>
</dbReference>
<evidence type="ECO:0000256" key="9">
    <source>
        <dbReference type="SAM" id="Coils"/>
    </source>
</evidence>
<proteinExistence type="inferred from homology"/>
<accession>A0ABD2MXL2</accession>
<dbReference type="PROSITE" id="PS51450">
    <property type="entry name" value="LRR"/>
    <property type="match status" value="5"/>
</dbReference>
<keyword evidence="6" id="KW-0969">Cilium</keyword>
<comment type="subcellular location">
    <subcellularLocation>
        <location evidence="2">Cell projection</location>
        <location evidence="2">Cilium</location>
    </subcellularLocation>
</comment>
<feature type="compositionally biased region" description="Low complexity" evidence="10">
    <location>
        <begin position="1313"/>
        <end position="1322"/>
    </location>
</feature>
<feature type="compositionally biased region" description="Polar residues" evidence="10">
    <location>
        <begin position="741"/>
        <end position="753"/>
    </location>
</feature>
<dbReference type="Pfam" id="PF14580">
    <property type="entry name" value="LRR_9"/>
    <property type="match status" value="1"/>
</dbReference>
<comment type="caution">
    <text evidence="11">The sequence shown here is derived from an EMBL/GenBank/DDBJ whole genome shotgun (WGS) entry which is preliminary data.</text>
</comment>
<keyword evidence="12" id="KW-1185">Reference proteome</keyword>
<dbReference type="GO" id="GO:0005929">
    <property type="term" value="C:cilium"/>
    <property type="evidence" value="ECO:0007669"/>
    <property type="project" value="UniProtKB-SubCell"/>
</dbReference>
<feature type="compositionally biased region" description="Basic and acidic residues" evidence="10">
    <location>
        <begin position="690"/>
        <end position="710"/>
    </location>
</feature>
<keyword evidence="5" id="KW-0677">Repeat</keyword>
<comment type="function">
    <text evidence="1">Cilium-specific protein required for cilia structures.</text>
</comment>
<evidence type="ECO:0000256" key="10">
    <source>
        <dbReference type="SAM" id="MobiDB-lite"/>
    </source>
</evidence>
<sequence length="1352" mass="156888">MAKIADISSQDRKYGNPVLEDFYKSPRMTKEFIRKHCKEHRLYQTPHLNDVLYLHFKGFSYIENLEEYTGLKCLWLENNGIREISGLDNQQGLRSLFLHYNLIKKIENLSSCPLLDTLNISYNQVKKIENLASIKNLHTLNMANNYVETLDDFEHLAELLELSVLDLSNNHIEDPLIVEVLTRMPGLRVLNLMGNPVLRKIPAYRKTLILACKNLQYLDDRPVFPRDRACAEAWERGGIQEEAAERQRWIDRERQRIMDSVNALVRLRDERRREREQQQNFHSDSGFGTSFDGSESEPEARTDPIPNRTSEIGDNEDATSVSSGSEGDERVESNLNMQDDEEEDRNISSSSSSDEDPSKGPKDYLEFRKRVMDYPIEYRTGNPGCSNQNEATKSDIFEKISEQVVNETSEPGKTCETCENLYKDNEEEYKDLSINIANLFQQRDEVATLKENLCAEKENEMIDKKEDENKGIVINKNFETVSGIINETRDSVEGNDKPNVVILDTLPEDTFVRIPPQSNDQISSIFEAPRRRTSTSIPISELMLNNEDTRSSNTALISEVSTNKIAVRKVLIEELSEDGDIIEVTEEKYDMDEQVISPKLESDIKKLQMQHIGEVESDEHVQMEENLRKATLIQVISEMDGVSANQKETGPTRTVSVEDPQQAQAEWFSIKIEEKQKKDEINKALSQAHADMKSTSKSPGLKEFDNDRTINFKTSATPLDPLKKIEIGDKNDKEDADKMETVSNEENQVSPNFQEEIDDIKDTEEQKEEEEENKEKDEEKKDEEKEDSDQETGHMLDYNVPIPTDFEILRERIKPEDLEKEKRVFDMLQEMQESCGFEREKQNTLSMYTTHPSQDDRSDVQLDEMTDRQATNIEIFSNEDRSLTVNEYYGEEKAQEDVKKPEYSWKIFNDKCNEIAATRKEWPLSDDELEEQFQKFDSECEEIERINRRKERQCCSKDESPEVSNYGCKNIRQEAEEFFKNLDGSKSTEITVTLDDLNAEGETEVYIRKDEETKLKDPNEDGNKDYRELLKWNIEVPRTNQVMLLPIQRKRKEESESEEETEEEWKEYEITPILQEYQEESDTDRKPKSRTLFTASSSYRRGTSTSSDNHIPVFKQPDDIVTKYVNTDRIEKPDGSSIDNTVIMTNSIAEIRAKMAEFRKSLDDFNERSRAAANEIFKSYNDSLTKQLVFEKKLFKEMDIEEKSVCVSSQETKPKLEDIKLKIPDKRKQHLAYINQDLSDPEESKRSYDHIREMLKMIEVNIEDYKTSVATEIQENLDTQDEKLEEIIEEVQDTTETSIPVVEEELEKKIESNSENTEIETNQIKDDNINQQSVSERSVVCTLEMQLAKESE</sequence>
<name>A0ABD2MXL2_9CUCU</name>
<evidence type="ECO:0000256" key="1">
    <source>
        <dbReference type="ARBA" id="ARBA00003843"/>
    </source>
</evidence>
<feature type="compositionally biased region" description="Polar residues" evidence="10">
    <location>
        <begin position="307"/>
        <end position="325"/>
    </location>
</feature>
<reference evidence="11 12" key="1">
    <citation type="journal article" date="2021" name="BMC Biol.">
        <title>Horizontally acquired antibacterial genes associated with adaptive radiation of ladybird beetles.</title>
        <authorList>
            <person name="Li H.S."/>
            <person name="Tang X.F."/>
            <person name="Huang Y.H."/>
            <person name="Xu Z.Y."/>
            <person name="Chen M.L."/>
            <person name="Du X.Y."/>
            <person name="Qiu B.Y."/>
            <person name="Chen P.T."/>
            <person name="Zhang W."/>
            <person name="Slipinski A."/>
            <person name="Escalona H.E."/>
            <person name="Waterhouse R.M."/>
            <person name="Zwick A."/>
            <person name="Pang H."/>
        </authorList>
    </citation>
    <scope>NUCLEOTIDE SEQUENCE [LARGE SCALE GENOMIC DNA]</scope>
    <source>
        <strain evidence="11">SYSU2018</strain>
    </source>
</reference>
<dbReference type="PANTHER" id="PTHR45973">
    <property type="entry name" value="PROTEIN PHOSPHATASE 1 REGULATORY SUBUNIT SDS22-RELATED"/>
    <property type="match status" value="1"/>
</dbReference>
<feature type="region of interest" description="Disordered" evidence="10">
    <location>
        <begin position="274"/>
        <end position="365"/>
    </location>
</feature>
<feature type="compositionally biased region" description="Acidic residues" evidence="10">
    <location>
        <begin position="1055"/>
        <end position="1066"/>
    </location>
</feature>
<feature type="compositionally biased region" description="Basic and acidic residues" evidence="10">
    <location>
        <begin position="356"/>
        <end position="365"/>
    </location>
</feature>
<evidence type="ECO:0000256" key="2">
    <source>
        <dbReference type="ARBA" id="ARBA00004138"/>
    </source>
</evidence>
<evidence type="ECO:0000313" key="11">
    <source>
        <dbReference type="EMBL" id="KAL3271243.1"/>
    </source>
</evidence>
<evidence type="ECO:0000256" key="6">
    <source>
        <dbReference type="ARBA" id="ARBA00023069"/>
    </source>
</evidence>
<feature type="compositionally biased region" description="Basic and acidic residues" evidence="10">
    <location>
        <begin position="773"/>
        <end position="783"/>
    </location>
</feature>
<feature type="coiled-coil region" evidence="9">
    <location>
        <begin position="1270"/>
        <end position="1297"/>
    </location>
</feature>
<dbReference type="EMBL" id="JABFTP020000042">
    <property type="protein sequence ID" value="KAL3271243.1"/>
    <property type="molecule type" value="Genomic_DNA"/>
</dbReference>